<name>A0A2K3LFR5_TRIPR</name>
<reference evidence="2 3" key="1">
    <citation type="journal article" date="2014" name="Am. J. Bot.">
        <title>Genome assembly and annotation for red clover (Trifolium pratense; Fabaceae).</title>
        <authorList>
            <person name="Istvanek J."/>
            <person name="Jaros M."/>
            <person name="Krenek A."/>
            <person name="Repkova J."/>
        </authorList>
    </citation>
    <scope>NUCLEOTIDE SEQUENCE [LARGE SCALE GENOMIC DNA]</scope>
    <source>
        <strain evidence="3">cv. Tatra</strain>
        <tissue evidence="2">Young leaves</tissue>
    </source>
</reference>
<feature type="compositionally biased region" description="Acidic residues" evidence="1">
    <location>
        <begin position="8"/>
        <end position="20"/>
    </location>
</feature>
<evidence type="ECO:0000313" key="3">
    <source>
        <dbReference type="Proteomes" id="UP000236291"/>
    </source>
</evidence>
<gene>
    <name evidence="2" type="ORF">L195_g033341</name>
</gene>
<dbReference type="AlphaFoldDB" id="A0A2K3LFR5"/>
<reference evidence="2 3" key="2">
    <citation type="journal article" date="2017" name="Front. Plant Sci.">
        <title>Gene Classification and Mining of Molecular Markers Useful in Red Clover (Trifolium pratense) Breeding.</title>
        <authorList>
            <person name="Istvanek J."/>
            <person name="Dluhosova J."/>
            <person name="Dluhos P."/>
            <person name="Patkova L."/>
            <person name="Nedelnik J."/>
            <person name="Repkova J."/>
        </authorList>
    </citation>
    <scope>NUCLEOTIDE SEQUENCE [LARGE SCALE GENOMIC DNA]</scope>
    <source>
        <strain evidence="3">cv. Tatra</strain>
        <tissue evidence="2">Young leaves</tissue>
    </source>
</reference>
<evidence type="ECO:0000313" key="2">
    <source>
        <dbReference type="EMBL" id="PNX77376.1"/>
    </source>
</evidence>
<proteinExistence type="predicted"/>
<sequence>GGSGGGVGEEDGEDGEEGEELELGIWLWVVTRKSSSKIGVDGVTVSDAGISSEVE</sequence>
<feature type="region of interest" description="Disordered" evidence="1">
    <location>
        <begin position="1"/>
        <end position="20"/>
    </location>
</feature>
<protein>
    <submittedName>
        <fullName evidence="2">Uncharacterized protein</fullName>
    </submittedName>
</protein>
<accession>A0A2K3LFR5</accession>
<organism evidence="2 3">
    <name type="scientific">Trifolium pratense</name>
    <name type="common">Red clover</name>
    <dbReference type="NCBI Taxonomy" id="57577"/>
    <lineage>
        <taxon>Eukaryota</taxon>
        <taxon>Viridiplantae</taxon>
        <taxon>Streptophyta</taxon>
        <taxon>Embryophyta</taxon>
        <taxon>Tracheophyta</taxon>
        <taxon>Spermatophyta</taxon>
        <taxon>Magnoliopsida</taxon>
        <taxon>eudicotyledons</taxon>
        <taxon>Gunneridae</taxon>
        <taxon>Pentapetalae</taxon>
        <taxon>rosids</taxon>
        <taxon>fabids</taxon>
        <taxon>Fabales</taxon>
        <taxon>Fabaceae</taxon>
        <taxon>Papilionoideae</taxon>
        <taxon>50 kb inversion clade</taxon>
        <taxon>NPAAA clade</taxon>
        <taxon>Hologalegina</taxon>
        <taxon>IRL clade</taxon>
        <taxon>Trifolieae</taxon>
        <taxon>Trifolium</taxon>
    </lineage>
</organism>
<evidence type="ECO:0000256" key="1">
    <source>
        <dbReference type="SAM" id="MobiDB-lite"/>
    </source>
</evidence>
<dbReference type="Proteomes" id="UP000236291">
    <property type="component" value="Unassembled WGS sequence"/>
</dbReference>
<comment type="caution">
    <text evidence="2">The sequence shown here is derived from an EMBL/GenBank/DDBJ whole genome shotgun (WGS) entry which is preliminary data.</text>
</comment>
<dbReference type="EMBL" id="ASHM01032250">
    <property type="protein sequence ID" value="PNX77376.1"/>
    <property type="molecule type" value="Genomic_DNA"/>
</dbReference>
<feature type="non-terminal residue" evidence="2">
    <location>
        <position position="1"/>
    </location>
</feature>